<dbReference type="PANTHER" id="PTHR43776">
    <property type="entry name" value="TRANSPORT ATP-BINDING PROTEIN"/>
    <property type="match status" value="1"/>
</dbReference>
<dbReference type="AlphaFoldDB" id="A0A2S7U3T7"/>
<proteinExistence type="inferred from homology"/>
<dbReference type="PROSITE" id="PS00211">
    <property type="entry name" value="ABC_TRANSPORTER_1"/>
    <property type="match status" value="1"/>
</dbReference>
<keyword evidence="2" id="KW-0813">Transport</keyword>
<dbReference type="SMART" id="SM00382">
    <property type="entry name" value="AAA"/>
    <property type="match status" value="1"/>
</dbReference>
<dbReference type="Gene3D" id="3.40.50.300">
    <property type="entry name" value="P-loop containing nucleotide triphosphate hydrolases"/>
    <property type="match status" value="1"/>
</dbReference>
<dbReference type="InterPro" id="IPR003439">
    <property type="entry name" value="ABC_transporter-like_ATP-bd"/>
</dbReference>
<evidence type="ECO:0000256" key="3">
    <source>
        <dbReference type="ARBA" id="ARBA00022741"/>
    </source>
</evidence>
<dbReference type="PROSITE" id="PS50893">
    <property type="entry name" value="ABC_TRANSPORTER_2"/>
    <property type="match status" value="1"/>
</dbReference>
<dbReference type="InterPro" id="IPR013563">
    <property type="entry name" value="Oligopep_ABC_C"/>
</dbReference>
<dbReference type="InterPro" id="IPR003593">
    <property type="entry name" value="AAA+_ATPase"/>
</dbReference>
<dbReference type="PANTHER" id="PTHR43776:SF7">
    <property type="entry name" value="D,D-DIPEPTIDE TRANSPORT ATP-BINDING PROTEIN DDPF-RELATED"/>
    <property type="match status" value="1"/>
</dbReference>
<dbReference type="GO" id="GO:0016887">
    <property type="term" value="F:ATP hydrolysis activity"/>
    <property type="evidence" value="ECO:0007669"/>
    <property type="project" value="InterPro"/>
</dbReference>
<keyword evidence="3" id="KW-0547">Nucleotide-binding</keyword>
<dbReference type="Pfam" id="PF08352">
    <property type="entry name" value="oligo_HPY"/>
    <property type="match status" value="1"/>
</dbReference>
<evidence type="ECO:0000259" key="5">
    <source>
        <dbReference type="PROSITE" id="PS50893"/>
    </source>
</evidence>
<evidence type="ECO:0000256" key="2">
    <source>
        <dbReference type="ARBA" id="ARBA00022448"/>
    </source>
</evidence>
<dbReference type="EMBL" id="MQWA01000001">
    <property type="protein sequence ID" value="PQJ29685.1"/>
    <property type="molecule type" value="Genomic_DNA"/>
</dbReference>
<evidence type="ECO:0000256" key="4">
    <source>
        <dbReference type="ARBA" id="ARBA00022840"/>
    </source>
</evidence>
<keyword evidence="4" id="KW-0067">ATP-binding</keyword>
<feature type="domain" description="ABC transporter" evidence="5">
    <location>
        <begin position="5"/>
        <end position="255"/>
    </location>
</feature>
<evidence type="ECO:0000256" key="1">
    <source>
        <dbReference type="ARBA" id="ARBA00005417"/>
    </source>
</evidence>
<dbReference type="GO" id="GO:0015833">
    <property type="term" value="P:peptide transport"/>
    <property type="evidence" value="ECO:0007669"/>
    <property type="project" value="InterPro"/>
</dbReference>
<name>A0A2S7U3T7_9BACT</name>
<dbReference type="SUPFAM" id="SSF52540">
    <property type="entry name" value="P-loop containing nucleoside triphosphate hydrolases"/>
    <property type="match status" value="1"/>
</dbReference>
<dbReference type="Proteomes" id="UP000239907">
    <property type="component" value="Unassembled WGS sequence"/>
</dbReference>
<organism evidence="6 7">
    <name type="scientific">Rubritalea profundi</name>
    <dbReference type="NCBI Taxonomy" id="1658618"/>
    <lineage>
        <taxon>Bacteria</taxon>
        <taxon>Pseudomonadati</taxon>
        <taxon>Verrucomicrobiota</taxon>
        <taxon>Verrucomicrobiia</taxon>
        <taxon>Verrucomicrobiales</taxon>
        <taxon>Rubritaleaceae</taxon>
        <taxon>Rubritalea</taxon>
    </lineage>
</organism>
<dbReference type="InterPro" id="IPR027417">
    <property type="entry name" value="P-loop_NTPase"/>
</dbReference>
<evidence type="ECO:0000313" key="6">
    <source>
        <dbReference type="EMBL" id="PQJ29685.1"/>
    </source>
</evidence>
<dbReference type="FunFam" id="3.40.50.300:FF:000016">
    <property type="entry name" value="Oligopeptide ABC transporter ATP-binding component"/>
    <property type="match status" value="1"/>
</dbReference>
<protein>
    <submittedName>
        <fullName evidence="6">Peptide ABC transporter substrate-binding protein</fullName>
    </submittedName>
</protein>
<dbReference type="GO" id="GO:0005524">
    <property type="term" value="F:ATP binding"/>
    <property type="evidence" value="ECO:0007669"/>
    <property type="project" value="UniProtKB-KW"/>
</dbReference>
<sequence length="337" mass="37261">MSDLLEVNDLKMHFPVRGGITMKQVGSVKAVDGVSFTVKPGETLGLVGESGCGKSTLGKCLLRLYEPTAGQIDLEGRDITRMSQAKLRPLRKDIQMMFQDPAESLNSRFSVRQIVREPLDIQKIGTRKERDAMVEDLLEKVGLPRSAADKFPFEFSGGQRQRIGVARAIALNPKMLVLDEPVSALDVSVQSQVLNLLVDLQKELNMAYIFIAHDLAVVKHISDRVAVMYLGKIVELADSDVIYHSPRHGYTKALLSAIPHADPSYEKNRIRLEGEVPSPIDPPKGSAFGHRINHPRYDETVGMDMKLVEIASGHWVAADPCSLTEEDWQKAKALVSA</sequence>
<dbReference type="InterPro" id="IPR050319">
    <property type="entry name" value="ABC_transp_ATP-bind"/>
</dbReference>
<dbReference type="CDD" id="cd03257">
    <property type="entry name" value="ABC_NikE_OppD_transporters"/>
    <property type="match status" value="1"/>
</dbReference>
<dbReference type="OrthoDB" id="9806285at2"/>
<comment type="caution">
    <text evidence="6">The sequence shown here is derived from an EMBL/GenBank/DDBJ whole genome shotgun (WGS) entry which is preliminary data.</text>
</comment>
<evidence type="ECO:0000313" key="7">
    <source>
        <dbReference type="Proteomes" id="UP000239907"/>
    </source>
</evidence>
<reference evidence="6 7" key="1">
    <citation type="submission" date="2016-12" db="EMBL/GenBank/DDBJ databases">
        <title>Study of bacterial adaptation to deep sea.</title>
        <authorList>
            <person name="Song J."/>
            <person name="Yoshizawa S."/>
            <person name="Kogure K."/>
        </authorList>
    </citation>
    <scope>NUCLEOTIDE SEQUENCE [LARGE SCALE GENOMIC DNA]</scope>
    <source>
        <strain evidence="6 7">SAORIC-165</strain>
    </source>
</reference>
<comment type="similarity">
    <text evidence="1">Belongs to the ABC transporter superfamily.</text>
</comment>
<dbReference type="NCBIfam" id="TIGR01727">
    <property type="entry name" value="oligo_HPY"/>
    <property type="match status" value="1"/>
</dbReference>
<dbReference type="GO" id="GO:0055085">
    <property type="term" value="P:transmembrane transport"/>
    <property type="evidence" value="ECO:0007669"/>
    <property type="project" value="UniProtKB-ARBA"/>
</dbReference>
<gene>
    <name evidence="6" type="ORF">BSZ32_15095</name>
</gene>
<dbReference type="Pfam" id="PF00005">
    <property type="entry name" value="ABC_tran"/>
    <property type="match status" value="1"/>
</dbReference>
<accession>A0A2S7U3T7</accession>
<keyword evidence="7" id="KW-1185">Reference proteome</keyword>
<dbReference type="InterPro" id="IPR017871">
    <property type="entry name" value="ABC_transporter-like_CS"/>
</dbReference>
<dbReference type="RefSeq" id="WP_105044193.1">
    <property type="nucleotide sequence ID" value="NZ_MQWA01000001.1"/>
</dbReference>